<dbReference type="OrthoDB" id="2504488at2759"/>
<comment type="caution">
    <text evidence="2">The sequence shown here is derived from an EMBL/GenBank/DDBJ whole genome shotgun (WGS) entry which is preliminary data.</text>
</comment>
<dbReference type="AlphaFoldDB" id="A0A0L0URM3"/>
<feature type="compositionally biased region" description="Low complexity" evidence="1">
    <location>
        <begin position="132"/>
        <end position="144"/>
    </location>
</feature>
<gene>
    <name evidence="2" type="ORF">PSTG_16806</name>
</gene>
<feature type="compositionally biased region" description="Low complexity" evidence="1">
    <location>
        <begin position="87"/>
        <end position="101"/>
    </location>
</feature>
<reference evidence="3" key="1">
    <citation type="submission" date="2014-03" db="EMBL/GenBank/DDBJ databases">
        <title>The Genome Sequence of Puccinia striiformis f. sp. tritici PST-78.</title>
        <authorList>
            <consortium name="The Broad Institute Genome Sequencing Platform"/>
            <person name="Cuomo C."/>
            <person name="Hulbert S."/>
            <person name="Chen X."/>
            <person name="Walker B."/>
            <person name="Young S.K."/>
            <person name="Zeng Q."/>
            <person name="Gargeya S."/>
            <person name="Fitzgerald M."/>
            <person name="Haas B."/>
            <person name="Abouelleil A."/>
            <person name="Alvarado L."/>
            <person name="Arachchi H.M."/>
            <person name="Berlin A.M."/>
            <person name="Chapman S.B."/>
            <person name="Goldberg J."/>
            <person name="Griggs A."/>
            <person name="Gujja S."/>
            <person name="Hansen M."/>
            <person name="Howarth C."/>
            <person name="Imamovic A."/>
            <person name="Larimer J."/>
            <person name="McCowan C."/>
            <person name="Montmayeur A."/>
            <person name="Murphy C."/>
            <person name="Neiman D."/>
            <person name="Pearson M."/>
            <person name="Priest M."/>
            <person name="Roberts A."/>
            <person name="Saif S."/>
            <person name="Shea T."/>
            <person name="Sisk P."/>
            <person name="Sykes S."/>
            <person name="Wortman J."/>
            <person name="Nusbaum C."/>
            <person name="Birren B."/>
        </authorList>
    </citation>
    <scope>NUCLEOTIDE SEQUENCE [LARGE SCALE GENOMIC DNA]</scope>
    <source>
        <strain evidence="3">race PST-78</strain>
    </source>
</reference>
<organism evidence="2 3">
    <name type="scientific">Puccinia striiformis f. sp. tritici PST-78</name>
    <dbReference type="NCBI Taxonomy" id="1165861"/>
    <lineage>
        <taxon>Eukaryota</taxon>
        <taxon>Fungi</taxon>
        <taxon>Dikarya</taxon>
        <taxon>Basidiomycota</taxon>
        <taxon>Pucciniomycotina</taxon>
        <taxon>Pucciniomycetes</taxon>
        <taxon>Pucciniales</taxon>
        <taxon>Pucciniaceae</taxon>
        <taxon>Puccinia</taxon>
    </lineage>
</organism>
<feature type="compositionally biased region" description="Low complexity" evidence="1">
    <location>
        <begin position="62"/>
        <end position="76"/>
    </location>
</feature>
<evidence type="ECO:0000313" key="3">
    <source>
        <dbReference type="Proteomes" id="UP000054564"/>
    </source>
</evidence>
<keyword evidence="3" id="KW-1185">Reference proteome</keyword>
<dbReference type="EMBL" id="AJIL01000301">
    <property type="protein sequence ID" value="KNE89737.1"/>
    <property type="molecule type" value="Genomic_DNA"/>
</dbReference>
<protein>
    <submittedName>
        <fullName evidence="2">Uncharacterized protein</fullName>
    </submittedName>
</protein>
<evidence type="ECO:0000313" key="2">
    <source>
        <dbReference type="EMBL" id="KNE89737.1"/>
    </source>
</evidence>
<feature type="compositionally biased region" description="Low complexity" evidence="1">
    <location>
        <begin position="22"/>
        <end position="40"/>
    </location>
</feature>
<sequence>MDDPSIDDFFLRKPAPKKAKTDSPVTTSRTSRTPISSASREPSVNRVWADSIPRRPKEQPQTIKKSTAKTSTTPRSHPVELSSPTRSSNLTELSTLISSSTRKIQYPTHHRTASKPSPSPYLGPESSSRVLVPDSTDSPPSDVQSPPPHDSDVEFDLHQPELPDDPIPEKLFNSSPPPPETTERHINLPSKDKGKAREMDYGNQTEVIDEEEMRERLIAELGFEEEQEEQEGVGDDDVTLECIPFSSSPIEIIRPIKTPQVPTKMKPIESNSKNNLESKWSNRNIVEENLATTEKTTYGLEINEWENELTISSSFPQEEEEEDPRNFLASEEDQIKHIGLVIDDSSDEEGHQSSSGIAPLMDSWPAYKRGVFLKMAGLKSDDYPTDEAGNPQSNEDWDQLLIGNKQKKGPSSLAKKAVKKSWYNRASFRPKKRGSKSFRAVGKSNRRVK</sequence>
<evidence type="ECO:0000256" key="1">
    <source>
        <dbReference type="SAM" id="MobiDB-lite"/>
    </source>
</evidence>
<proteinExistence type="predicted"/>
<accession>A0A0L0URM3</accession>
<feature type="region of interest" description="Disordered" evidence="1">
    <location>
        <begin position="1"/>
        <end position="213"/>
    </location>
</feature>
<dbReference type="STRING" id="1165861.A0A0L0URM3"/>
<feature type="region of interest" description="Disordered" evidence="1">
    <location>
        <begin position="256"/>
        <end position="275"/>
    </location>
</feature>
<dbReference type="Proteomes" id="UP000054564">
    <property type="component" value="Unassembled WGS sequence"/>
</dbReference>
<feature type="region of interest" description="Disordered" evidence="1">
    <location>
        <begin position="425"/>
        <end position="449"/>
    </location>
</feature>
<name>A0A0L0URM3_9BASI</name>
<feature type="compositionally biased region" description="Basic and acidic residues" evidence="1">
    <location>
        <begin position="149"/>
        <end position="161"/>
    </location>
</feature>
<feature type="compositionally biased region" description="Basic and acidic residues" evidence="1">
    <location>
        <begin position="181"/>
        <end position="200"/>
    </location>
</feature>
<feature type="region of interest" description="Disordered" evidence="1">
    <location>
        <begin position="342"/>
        <end position="361"/>
    </location>
</feature>